<dbReference type="SUPFAM" id="SSF47240">
    <property type="entry name" value="Ferritin-like"/>
    <property type="match status" value="1"/>
</dbReference>
<evidence type="ECO:0000313" key="1">
    <source>
        <dbReference type="EMBL" id="QDZ23552.1"/>
    </source>
</evidence>
<name>A0A5B8MVL1_9CHLO</name>
<dbReference type="InterPro" id="IPR007402">
    <property type="entry name" value="DUF455"/>
</dbReference>
<protein>
    <submittedName>
        <fullName evidence="1">DUF455 domain-containing protein</fullName>
    </submittedName>
</protein>
<gene>
    <name evidence="1" type="ORF">A3770_10p60700</name>
</gene>
<sequence length="359" mass="39692">MLEKSLVLRPRGLGGPAPSRSRRVAVVARCPSSSREALALTWDGFGDWRTAPVRDDVEWGEAGSAVGDLEVGDLELSPGDGVSLSELGKRVLETTDVLEKAVLTHGAYKAFARSRIPVGRARGPDQPGRPRLPRLVPPRECPSPKRSGLCLSSYMLHNLAHIELNAIDLAWDTVVSFSGLELPVDFYHDFLRVADDESRHLRWCLQRLEELDSFYGAMPAHDLLWQAGKATRADLLARLVAIPMVQEARGLDAGPRLVAKLRGAADSRSADIVEKIAFEERAHVAVGVYWFHYFCREKGVLGEEAIAEEFQRIAASHARDMIRGPFDLETRELVGLPKDWFLPLAATTNTTTNTTERGR</sequence>
<dbReference type="STRING" id="1764295.A0A5B8MVL1"/>
<dbReference type="OrthoDB" id="426882at2759"/>
<dbReference type="PANTHER" id="PTHR42782:SF4">
    <property type="entry name" value="DUF455 DOMAIN-CONTAINING PROTEIN"/>
    <property type="match status" value="1"/>
</dbReference>
<dbReference type="EMBL" id="CP031043">
    <property type="protein sequence ID" value="QDZ23552.1"/>
    <property type="molecule type" value="Genomic_DNA"/>
</dbReference>
<dbReference type="InterPro" id="IPR009078">
    <property type="entry name" value="Ferritin-like_SF"/>
</dbReference>
<evidence type="ECO:0000313" key="2">
    <source>
        <dbReference type="Proteomes" id="UP000316726"/>
    </source>
</evidence>
<dbReference type="Proteomes" id="UP000316726">
    <property type="component" value="Chromosome 10"/>
</dbReference>
<dbReference type="Pfam" id="PF04305">
    <property type="entry name" value="DUF455"/>
    <property type="match status" value="1"/>
</dbReference>
<dbReference type="PANTHER" id="PTHR42782">
    <property type="entry name" value="SI:CH73-314G15.3"/>
    <property type="match status" value="1"/>
</dbReference>
<organism evidence="1 2">
    <name type="scientific">Chloropicon primus</name>
    <dbReference type="NCBI Taxonomy" id="1764295"/>
    <lineage>
        <taxon>Eukaryota</taxon>
        <taxon>Viridiplantae</taxon>
        <taxon>Chlorophyta</taxon>
        <taxon>Chloropicophyceae</taxon>
        <taxon>Chloropicales</taxon>
        <taxon>Chloropicaceae</taxon>
        <taxon>Chloropicon</taxon>
    </lineage>
</organism>
<reference evidence="1 2" key="1">
    <citation type="submission" date="2018-07" db="EMBL/GenBank/DDBJ databases">
        <title>The complete nuclear genome of the prasinophyte Chloropicon primus (CCMP1205).</title>
        <authorList>
            <person name="Pombert J.-F."/>
            <person name="Otis C."/>
            <person name="Turmel M."/>
            <person name="Lemieux C."/>
        </authorList>
    </citation>
    <scope>NUCLEOTIDE SEQUENCE [LARGE SCALE GENOMIC DNA]</scope>
    <source>
        <strain evidence="1 2">CCMP1205</strain>
    </source>
</reference>
<proteinExistence type="predicted"/>
<accession>A0A5B8MVL1</accession>
<dbReference type="AlphaFoldDB" id="A0A5B8MVL1"/>
<keyword evidence="2" id="KW-1185">Reference proteome</keyword>
<dbReference type="CDD" id="cd00657">
    <property type="entry name" value="Ferritin_like"/>
    <property type="match status" value="1"/>
</dbReference>